<dbReference type="GO" id="GO:0004159">
    <property type="term" value="F:dihydropyrimidine dehydrogenase (NAD+) activity"/>
    <property type="evidence" value="ECO:0007669"/>
    <property type="project" value="UniProtKB-EC"/>
</dbReference>
<evidence type="ECO:0000256" key="6">
    <source>
        <dbReference type="ARBA" id="ARBA00023004"/>
    </source>
</evidence>
<dbReference type="InterPro" id="IPR028261">
    <property type="entry name" value="DPD_II"/>
</dbReference>
<dbReference type="PRINTS" id="PR00469">
    <property type="entry name" value="PNDRDTASEII"/>
</dbReference>
<evidence type="ECO:0000259" key="15">
    <source>
        <dbReference type="PROSITE" id="PS51379"/>
    </source>
</evidence>
<dbReference type="RefSeq" id="WP_002402540.1">
    <property type="nucleotide sequence ID" value="NZ_GL454487.1"/>
</dbReference>
<dbReference type="NCBIfam" id="TIGR03315">
    <property type="entry name" value="Se_ygfK"/>
    <property type="match status" value="1"/>
</dbReference>
<evidence type="ECO:0000256" key="9">
    <source>
        <dbReference type="ARBA" id="ARBA00032722"/>
    </source>
</evidence>
<evidence type="ECO:0000256" key="4">
    <source>
        <dbReference type="ARBA" id="ARBA00022723"/>
    </source>
</evidence>
<dbReference type="Gene3D" id="1.10.1060.10">
    <property type="entry name" value="Alpha-helical ferredoxin"/>
    <property type="match status" value="1"/>
</dbReference>
<organism evidence="16 17">
    <name type="scientific">Enterococcus faecalis TX4248</name>
    <dbReference type="NCBI Taxonomy" id="749495"/>
    <lineage>
        <taxon>Bacteria</taxon>
        <taxon>Bacillati</taxon>
        <taxon>Bacillota</taxon>
        <taxon>Bacilli</taxon>
        <taxon>Lactobacillales</taxon>
        <taxon>Enterococcaceae</taxon>
        <taxon>Enterococcus</taxon>
    </lineage>
</organism>
<comment type="caution">
    <text evidence="16">The sequence shown here is derived from an EMBL/GenBank/DDBJ whole genome shotgun (WGS) entry which is preliminary data.</text>
</comment>
<dbReference type="PANTHER" id="PTHR43073">
    <property type="entry name" value="DIHYDROPYRIMIDINE DEHYDROGENASE [NADP(+)]"/>
    <property type="match status" value="1"/>
</dbReference>
<feature type="domain" description="4Fe-4S ferredoxin-type" evidence="15">
    <location>
        <begin position="901"/>
        <end position="932"/>
    </location>
</feature>
<dbReference type="InterPro" id="IPR017701">
    <property type="entry name" value="Se_rdtase_YgfK"/>
</dbReference>
<keyword evidence="3" id="KW-0288">FMN</keyword>
<dbReference type="EC" id="1.3.1.1" evidence="14"/>
<evidence type="ECO:0000256" key="1">
    <source>
        <dbReference type="ARBA" id="ARBA00001917"/>
    </source>
</evidence>
<dbReference type="EMBL" id="AEBR01000102">
    <property type="protein sequence ID" value="EFM81652.1"/>
    <property type="molecule type" value="Genomic_DNA"/>
</dbReference>
<name>A0A125W2L8_ENTFL</name>
<evidence type="ECO:0000256" key="3">
    <source>
        <dbReference type="ARBA" id="ARBA00022643"/>
    </source>
</evidence>
<reference evidence="16 17" key="1">
    <citation type="submission" date="2010-07" db="EMBL/GenBank/DDBJ databases">
        <authorList>
            <person name="Sid Ahmed O."/>
        </authorList>
    </citation>
    <scope>NUCLEOTIDE SEQUENCE [LARGE SCALE GENOMIC DNA]</scope>
    <source>
        <strain evidence="16 17">TX4248</strain>
    </source>
</reference>
<evidence type="ECO:0000256" key="10">
    <source>
        <dbReference type="ARBA" id="ARBA00047685"/>
    </source>
</evidence>
<dbReference type="PRINTS" id="PR00368">
    <property type="entry name" value="FADPNR"/>
</dbReference>
<dbReference type="AlphaFoldDB" id="A0A125W2L8"/>
<keyword evidence="4" id="KW-0479">Metal-binding</keyword>
<evidence type="ECO:0000256" key="11">
    <source>
        <dbReference type="ARBA" id="ARBA00048792"/>
    </source>
</evidence>
<dbReference type="InterPro" id="IPR009051">
    <property type="entry name" value="Helical_ferredxn"/>
</dbReference>
<evidence type="ECO:0000256" key="2">
    <source>
        <dbReference type="ARBA" id="ARBA00022630"/>
    </source>
</evidence>
<keyword evidence="2" id="KW-0285">Flavoprotein</keyword>
<evidence type="ECO:0000313" key="16">
    <source>
        <dbReference type="EMBL" id="EFM81652.1"/>
    </source>
</evidence>
<dbReference type="HOGENOM" id="CLU_014791_0_0_9"/>
<evidence type="ECO:0000256" key="5">
    <source>
        <dbReference type="ARBA" id="ARBA00023002"/>
    </source>
</evidence>
<evidence type="ECO:0000256" key="12">
    <source>
        <dbReference type="ARBA" id="ARBA00049578"/>
    </source>
</evidence>
<dbReference type="Pfam" id="PF07992">
    <property type="entry name" value="Pyr_redox_2"/>
    <property type="match status" value="1"/>
</dbReference>
<dbReference type="Proteomes" id="UP000004846">
    <property type="component" value="Unassembled WGS sequence"/>
</dbReference>
<keyword evidence="7" id="KW-0411">Iron-sulfur</keyword>
<comment type="subunit">
    <text evidence="13">Heterotetramer of 2 PreA and 2 PreT subunits.</text>
</comment>
<keyword evidence="5" id="KW-0560">Oxidoreductase</keyword>
<dbReference type="SUPFAM" id="SSF46548">
    <property type="entry name" value="alpha-helical ferredoxin"/>
    <property type="match status" value="2"/>
</dbReference>
<sequence length="1001" mass="111104">MSDIMHPISIEALLNWIFSEYQQDGTIFGIRKFYHADPTKTIPLFGEKMETPCGPAAGPHTQLAQNIIAAYLTGSRFFEVKTVQILDGEDLPVSKPCIAAADECYNVEWSTELRVPQAYDEYVKAWFVLKLLSKEFELGDPNGFIFNMSVGYDLAGIQSPKIDRYINEMQNAEGTPIWAECQAAAKKYLSYFKKVDDLYIEAISPKVCHSITLSTLHGCPSDEIERIAAYLLSEKGLHSFIKCNPTMLGYEYARQTMDELGFDYMVFDDHHFKEDLQFEEAVPMLQRLQLLANSKNLSFGVKITNTFPVTIAANELPGDEMYMSGRSLFPLSISLAQKLSEAFDGKLQISYSGGADIFNSKEIFDAGIWPITMATTLLKPGGYQRMNQVANVLGTAEYPQMVHVNLDKLAQVVEKAKTQARYQKSIKLPESTKLRKTVPLTDCYIAPCRSDGGCPINQDIPAYLRYVSEGNYLKALQVIVDKNPLPFITGTICAHPCMTKCTRQFYEESIHIREVKLEAAEHAYDELLTTLEKPQPKENAPKTAVVGGGPAGISAGYLLAREGMPVTVFEKSKTIGGVCSQIVPEFRISMESVQKDVQLAEFMGAEFLTGQEAPSLAELKNQGYTNVIYAIGAWKHGVLRLESGRALNSLEFLKANRENPTINPYGEQIVVVGGGNTAMDCARAATTLPGVKKVSVVYRRNKRNMPADEEELYLALEDGVDFLELLSPIKHENQQLTCEKMVLGERDASGRRRPIGTGEIIDIPADTVIAAVGEKVDTEFYQALGIHTDNYGKVVSNQETLETNIPGVYVIGDANLGPATIVEAIADATKAANNICLVHNHHYEKDNLNSDVAFVRNKRGILVTDEMSCSQASRCLECSTICESCMDVCPNRANIVVYVEGKPQIVHVDRMCNECGNCETFCPYASAPYKDKFTLFNSEADFYDSTNSGFYVQNPVDKICLLRLWGTVSTIQLTDQGLDVPEDLIALMVTMIEEYAYCMQA</sequence>
<dbReference type="SUPFAM" id="SSF51971">
    <property type="entry name" value="Nucleotide-binding domain"/>
    <property type="match status" value="2"/>
</dbReference>
<dbReference type="InterPro" id="IPR023753">
    <property type="entry name" value="FAD/NAD-binding_dom"/>
</dbReference>
<protein>
    <recommendedName>
        <fullName evidence="14">dihydrouracil dehydrogenase (NAD(+))</fullName>
        <ecNumber evidence="14">1.3.1.1</ecNumber>
    </recommendedName>
    <alternativeName>
        <fullName evidence="9">Dihydrothymine dehydrogenase</fullName>
    </alternativeName>
    <alternativeName>
        <fullName evidence="8">Dihydrouracil dehydrogenase</fullName>
    </alternativeName>
</protein>
<comment type="cofactor">
    <cofactor evidence="1">
        <name>FMN</name>
        <dbReference type="ChEBI" id="CHEBI:58210"/>
    </cofactor>
</comment>
<proteinExistence type="predicted"/>
<evidence type="ECO:0000256" key="13">
    <source>
        <dbReference type="ARBA" id="ARBA00049714"/>
    </source>
</evidence>
<dbReference type="GO" id="GO:0051536">
    <property type="term" value="F:iron-sulfur cluster binding"/>
    <property type="evidence" value="ECO:0007669"/>
    <property type="project" value="UniProtKB-KW"/>
</dbReference>
<evidence type="ECO:0000313" key="17">
    <source>
        <dbReference type="Proteomes" id="UP000004846"/>
    </source>
</evidence>
<accession>A0A125W2L8</accession>
<comment type="function">
    <text evidence="12">Involved in pyrimidine base degradation. Catalyzes physiologically the reduction of uracil to 5,6-dihydrouracil (DHU) by using NADH as a specific cosubstrate. It also catalyzes the reverse reaction and the reduction of thymine to 5,6-dihydrothymine (DHT).</text>
</comment>
<dbReference type="GO" id="GO:0046872">
    <property type="term" value="F:metal ion binding"/>
    <property type="evidence" value="ECO:0007669"/>
    <property type="project" value="UniProtKB-KW"/>
</dbReference>
<evidence type="ECO:0000256" key="8">
    <source>
        <dbReference type="ARBA" id="ARBA00030119"/>
    </source>
</evidence>
<comment type="catalytic activity">
    <reaction evidence="11">
        <text>5,6-dihydrouracil + NAD(+) = uracil + NADH + H(+)</text>
        <dbReference type="Rhea" id="RHEA:20189"/>
        <dbReference type="ChEBI" id="CHEBI:15378"/>
        <dbReference type="ChEBI" id="CHEBI:15901"/>
        <dbReference type="ChEBI" id="CHEBI:17568"/>
        <dbReference type="ChEBI" id="CHEBI:57540"/>
        <dbReference type="ChEBI" id="CHEBI:57945"/>
        <dbReference type="EC" id="1.3.1.1"/>
    </reaction>
</comment>
<dbReference type="InterPro" id="IPR017896">
    <property type="entry name" value="4Fe4S_Fe-S-bd"/>
</dbReference>
<dbReference type="InterPro" id="IPR017900">
    <property type="entry name" value="4Fe4S_Fe_S_CS"/>
</dbReference>
<comment type="catalytic activity">
    <reaction evidence="10">
        <text>5,6-dihydrothymine + NAD(+) = thymine + NADH + H(+)</text>
        <dbReference type="Rhea" id="RHEA:28791"/>
        <dbReference type="ChEBI" id="CHEBI:15378"/>
        <dbReference type="ChEBI" id="CHEBI:17821"/>
        <dbReference type="ChEBI" id="CHEBI:27468"/>
        <dbReference type="ChEBI" id="CHEBI:57540"/>
        <dbReference type="ChEBI" id="CHEBI:57945"/>
        <dbReference type="EC" id="1.3.1.1"/>
    </reaction>
</comment>
<dbReference type="PROSITE" id="PS00198">
    <property type="entry name" value="4FE4S_FER_1"/>
    <property type="match status" value="1"/>
</dbReference>
<dbReference type="Gene3D" id="3.50.50.60">
    <property type="entry name" value="FAD/NAD(P)-binding domain"/>
    <property type="match status" value="2"/>
</dbReference>
<keyword evidence="6" id="KW-0408">Iron</keyword>
<dbReference type="SUPFAM" id="SSF51395">
    <property type="entry name" value="FMN-linked oxidoreductases"/>
    <property type="match status" value="1"/>
</dbReference>
<evidence type="ECO:0000256" key="14">
    <source>
        <dbReference type="ARBA" id="ARBA00049728"/>
    </source>
</evidence>
<dbReference type="PANTHER" id="PTHR43073:SF2">
    <property type="entry name" value="DIHYDROPYRIMIDINE DEHYDROGENASE [NADP(+)]"/>
    <property type="match status" value="1"/>
</dbReference>
<dbReference type="InterPro" id="IPR036188">
    <property type="entry name" value="FAD/NAD-bd_sf"/>
</dbReference>
<gene>
    <name evidence="16" type="ORF">HMPREF9498_02794</name>
</gene>
<evidence type="ECO:0000256" key="7">
    <source>
        <dbReference type="ARBA" id="ARBA00023014"/>
    </source>
</evidence>
<dbReference type="PROSITE" id="PS51379">
    <property type="entry name" value="4FE4S_FER_2"/>
    <property type="match status" value="1"/>
</dbReference>
<dbReference type="Pfam" id="PF14691">
    <property type="entry name" value="Fer4_20"/>
    <property type="match status" value="1"/>
</dbReference>